<evidence type="ECO:0000259" key="8">
    <source>
        <dbReference type="Pfam" id="PF17681"/>
    </source>
</evidence>
<dbReference type="GO" id="GO:0051321">
    <property type="term" value="P:meiotic cell cycle"/>
    <property type="evidence" value="ECO:0007669"/>
    <property type="project" value="TreeGrafter"/>
</dbReference>
<evidence type="ECO:0000313" key="9">
    <source>
        <dbReference type="EnsemblMetazoa" id="BGLB032909-PA"/>
    </source>
</evidence>
<gene>
    <name evidence="9" type="primary">106050569</name>
</gene>
<dbReference type="InterPro" id="IPR059169">
    <property type="entry name" value="GCP5_N_ext"/>
</dbReference>
<dbReference type="STRING" id="6526.A0A2C9LML0"/>
<dbReference type="GO" id="GO:0000278">
    <property type="term" value="P:mitotic cell cycle"/>
    <property type="evidence" value="ECO:0007669"/>
    <property type="project" value="TreeGrafter"/>
</dbReference>
<protein>
    <recommendedName>
        <fullName evidence="5">Gamma-tubulin complex component</fullName>
    </recommendedName>
</protein>
<evidence type="ECO:0000256" key="3">
    <source>
        <dbReference type="ARBA" id="ARBA00022701"/>
    </source>
</evidence>
<dbReference type="GO" id="GO:0031122">
    <property type="term" value="P:cytoplasmic microtubule organization"/>
    <property type="evidence" value="ECO:0007669"/>
    <property type="project" value="TreeGrafter"/>
</dbReference>
<comment type="subcellular location">
    <subcellularLocation>
        <location evidence="5">Cytoplasm</location>
        <location evidence="5">Cytoskeleton</location>
        <location evidence="5">Microtubule organizing center</location>
    </subcellularLocation>
</comment>
<feature type="domain" description="Gamma tubulin complex component protein N-terminal" evidence="8">
    <location>
        <begin position="272"/>
        <end position="514"/>
    </location>
</feature>
<feature type="domain" description="Gamma tubulin complex component C-terminal" evidence="7">
    <location>
        <begin position="715"/>
        <end position="958"/>
    </location>
</feature>
<evidence type="ECO:0000256" key="6">
    <source>
        <dbReference type="SAM" id="MobiDB-lite"/>
    </source>
</evidence>
<dbReference type="KEGG" id="bgt:106050569"/>
<dbReference type="PANTHER" id="PTHR19302">
    <property type="entry name" value="GAMMA TUBULIN COMPLEX PROTEIN"/>
    <property type="match status" value="1"/>
</dbReference>
<accession>A0A2C9LML0</accession>
<dbReference type="GO" id="GO:0007020">
    <property type="term" value="P:microtubule nucleation"/>
    <property type="evidence" value="ECO:0007669"/>
    <property type="project" value="InterPro"/>
</dbReference>
<evidence type="ECO:0000256" key="5">
    <source>
        <dbReference type="RuleBase" id="RU363050"/>
    </source>
</evidence>
<dbReference type="VEuPathDB" id="VectorBase:BGLB032909"/>
<dbReference type="GO" id="GO:0051225">
    <property type="term" value="P:spindle assembly"/>
    <property type="evidence" value="ECO:0007669"/>
    <property type="project" value="TreeGrafter"/>
</dbReference>
<dbReference type="CDD" id="cd22572">
    <property type="entry name" value="GCP5_NTD"/>
    <property type="match status" value="1"/>
</dbReference>
<dbReference type="AlphaFoldDB" id="A0A2C9LML0"/>
<dbReference type="Pfam" id="PF17681">
    <property type="entry name" value="GCP_N_terminal"/>
    <property type="match status" value="1"/>
</dbReference>
<dbReference type="InterPro" id="IPR042241">
    <property type="entry name" value="GCP_C_sf"/>
</dbReference>
<dbReference type="GO" id="GO:0000930">
    <property type="term" value="C:gamma-tubulin complex"/>
    <property type="evidence" value="ECO:0007669"/>
    <property type="project" value="TreeGrafter"/>
</dbReference>
<dbReference type="InterPro" id="IPR040457">
    <property type="entry name" value="GCP_C"/>
</dbReference>
<comment type="similarity">
    <text evidence="1 5">Belongs to the TUBGCP family.</text>
</comment>
<evidence type="ECO:0000256" key="1">
    <source>
        <dbReference type="ARBA" id="ARBA00010337"/>
    </source>
</evidence>
<evidence type="ECO:0000313" key="10">
    <source>
        <dbReference type="Proteomes" id="UP000076420"/>
    </source>
</evidence>
<organism evidence="9 10">
    <name type="scientific">Biomphalaria glabrata</name>
    <name type="common">Bloodfluke planorb</name>
    <name type="synonym">Freshwater snail</name>
    <dbReference type="NCBI Taxonomy" id="6526"/>
    <lineage>
        <taxon>Eukaryota</taxon>
        <taxon>Metazoa</taxon>
        <taxon>Spiralia</taxon>
        <taxon>Lophotrochozoa</taxon>
        <taxon>Mollusca</taxon>
        <taxon>Gastropoda</taxon>
        <taxon>Heterobranchia</taxon>
        <taxon>Euthyneura</taxon>
        <taxon>Panpulmonata</taxon>
        <taxon>Hygrophila</taxon>
        <taxon>Lymnaeoidea</taxon>
        <taxon>Planorbidae</taxon>
        <taxon>Biomphalaria</taxon>
    </lineage>
</organism>
<dbReference type="GO" id="GO:0005874">
    <property type="term" value="C:microtubule"/>
    <property type="evidence" value="ECO:0007669"/>
    <property type="project" value="UniProtKB-KW"/>
</dbReference>
<dbReference type="InterPro" id="IPR007259">
    <property type="entry name" value="GCP"/>
</dbReference>
<dbReference type="EnsemblMetazoa" id="BGLB032909-RA">
    <property type="protein sequence ID" value="BGLB032909-PA"/>
    <property type="gene ID" value="BGLB032909"/>
</dbReference>
<dbReference type="Pfam" id="PF04130">
    <property type="entry name" value="GCP_C_terminal"/>
    <property type="match status" value="1"/>
</dbReference>
<reference evidence="9" key="1">
    <citation type="submission" date="2020-05" db="UniProtKB">
        <authorList>
            <consortium name="EnsemblMetazoa"/>
        </authorList>
    </citation>
    <scope>IDENTIFICATION</scope>
    <source>
        <strain evidence="9">BB02</strain>
    </source>
</reference>
<feature type="compositionally biased region" description="Acidic residues" evidence="6">
    <location>
        <begin position="156"/>
        <end position="169"/>
    </location>
</feature>
<sequence>MNKLKESIEQDTVALIKKITGFEETDVNFQLCKSFADSNFKYHRYLDPDSHKIHREIDGLVEKFEIHSEKQKADDFKELTNSFLESPGLGGKDTGKSDVHYAMLTLLLKLSNCPLQTDYVRKKKTLDKDSSDQFDWTRYLLSDVDLNFVSYASGSSDDEEDFEESDDESTSNVHAPSEGGDLSSSAEHVRRDQKQQPGSQHISFDIDHSGDAGLLYSQIEKAVVVQYWRGHAVKEEVSGDHKSCQLYKQWHDYRAGQCLHTPNCLVTEQQVIREVLWMLNGDVQLFILPFSGGKFTLNSNVYMTHLTTECLENSLRPLMSTAGQVYTLRSFVDEVHSQVCSGLKSGVPCSVPQTYQAFASWVFQFLTDFFQELVKIEESVIRQESLISLLKLSNDLKPWLDKVQVVHGVYVEGICSQSSLVGSENNCYKASYLLDILYQLLIESSLISAVDTSKKTNFVLEMLVATSFPLFDIISKWINYGLLSDPGEEFVVRRNKEVTSLDETFWERAFISNQIHPPNETSKSELSQKAVNLPSSSDITSSHLNDSIESIVSRGPDLLKSILADTILIGKSMEMLENLGRMNEVHEVCDHLNHLPPSLFDLFLNDLKSKLHISPTEFHQQEETKSKVQSRRDGTMSLLKKTGQHDPLLDMYFDSLFCKTDNKGRKPKEKHFESALFDFTPLSKLLENCLCPVIQARYKTVCSKLVHIFKVDYNLMDCIHAIQRYFLMSSGEVMYDFYTSVFHKLQHREEWREAEILDMFLHDAVEHRYPEDVSRLSVAIISTDTTDSSPISFTNCINLKYNVPWPVNVIISEKCQEVYNNIFNFLLQMKRVKFSLDQLRFEDVSQQVVQNQFNPDDDVEPVSRECKIHKCYLFRFRLLYFINSLHDYIMTRILHSSGLEFESQLEQATDLEQIMVIHGNYVQVIHERCLLHPRLAVLRAFIMKVLNLSLTFCHMWQQGVDFISYKILTDMEVELSRCIHFLSSFLNNVIKRGSFPHLASLAFAFSSSIQDEKKLIV</sequence>
<dbReference type="GO" id="GO:0051011">
    <property type="term" value="F:microtubule minus-end binding"/>
    <property type="evidence" value="ECO:0007669"/>
    <property type="project" value="TreeGrafter"/>
</dbReference>
<evidence type="ECO:0000256" key="4">
    <source>
        <dbReference type="ARBA" id="ARBA00023212"/>
    </source>
</evidence>
<evidence type="ECO:0000256" key="2">
    <source>
        <dbReference type="ARBA" id="ARBA00022490"/>
    </source>
</evidence>
<dbReference type="PANTHER" id="PTHR19302:SF33">
    <property type="entry name" value="GAMMA-TUBULIN COMPLEX COMPONENT 5"/>
    <property type="match status" value="1"/>
</dbReference>
<dbReference type="Gene3D" id="1.20.120.1900">
    <property type="entry name" value="Gamma-tubulin complex, C-terminal domain"/>
    <property type="match status" value="1"/>
</dbReference>
<dbReference type="VEuPathDB" id="VectorBase:BGLAX_031692"/>
<dbReference type="GO" id="GO:0000922">
    <property type="term" value="C:spindle pole"/>
    <property type="evidence" value="ECO:0007669"/>
    <property type="project" value="InterPro"/>
</dbReference>
<dbReference type="GO" id="GO:0043015">
    <property type="term" value="F:gamma-tubulin binding"/>
    <property type="evidence" value="ECO:0007669"/>
    <property type="project" value="InterPro"/>
</dbReference>
<keyword evidence="2 5" id="KW-0963">Cytoplasm</keyword>
<dbReference type="Proteomes" id="UP000076420">
    <property type="component" value="Unassembled WGS sequence"/>
</dbReference>
<feature type="region of interest" description="Disordered" evidence="6">
    <location>
        <begin position="155"/>
        <end position="203"/>
    </location>
</feature>
<proteinExistence type="inferred from homology"/>
<evidence type="ECO:0000259" key="7">
    <source>
        <dbReference type="Pfam" id="PF04130"/>
    </source>
</evidence>
<dbReference type="InterPro" id="IPR041470">
    <property type="entry name" value="GCP_N"/>
</dbReference>
<name>A0A2C9LML0_BIOGL</name>
<keyword evidence="3 5" id="KW-0493">Microtubule</keyword>
<dbReference type="OrthoDB" id="66546at2759"/>
<keyword evidence="4 5" id="KW-0206">Cytoskeleton</keyword>